<evidence type="ECO:0000313" key="2">
    <source>
        <dbReference type="Proteomes" id="UP000540506"/>
    </source>
</evidence>
<evidence type="ECO:0000313" key="1">
    <source>
        <dbReference type="EMBL" id="MBB4928113.1"/>
    </source>
</evidence>
<sequence>MSTEQDTIDAAVQAVIAAVRAGDTAALYEAVMPPAGGDTPPDQAARWFGLLLLHLALAAARACELRPGCSREAVAQWTTHALGPLPTPALIRGADPARIDHHAAASAARDYAQYIAYTVDLLRVGLTPPGEEVDTRVVDAHQAATNNKTARINVIALLARLAAVPSRHD</sequence>
<accession>A0A7W7R9Y4</accession>
<organism evidence="1 2">
    <name type="scientific">Kitasatospora kifunensis</name>
    <name type="common">Streptomyces kifunensis</name>
    <dbReference type="NCBI Taxonomy" id="58351"/>
    <lineage>
        <taxon>Bacteria</taxon>
        <taxon>Bacillati</taxon>
        <taxon>Actinomycetota</taxon>
        <taxon>Actinomycetes</taxon>
        <taxon>Kitasatosporales</taxon>
        <taxon>Streptomycetaceae</taxon>
        <taxon>Kitasatospora</taxon>
    </lineage>
</organism>
<keyword evidence="2" id="KW-1185">Reference proteome</keyword>
<dbReference type="RefSeq" id="WP_184945045.1">
    <property type="nucleotide sequence ID" value="NZ_JACHJV010000002.1"/>
</dbReference>
<dbReference type="Proteomes" id="UP000540506">
    <property type="component" value="Unassembled WGS sequence"/>
</dbReference>
<protein>
    <submittedName>
        <fullName evidence="1">Uncharacterized protein</fullName>
    </submittedName>
</protein>
<proteinExistence type="predicted"/>
<dbReference type="EMBL" id="JACHJV010000002">
    <property type="protein sequence ID" value="MBB4928113.1"/>
    <property type="molecule type" value="Genomic_DNA"/>
</dbReference>
<name>A0A7W7R9Y4_KITKI</name>
<comment type="caution">
    <text evidence="1">The sequence shown here is derived from an EMBL/GenBank/DDBJ whole genome shotgun (WGS) entry which is preliminary data.</text>
</comment>
<reference evidence="1 2" key="1">
    <citation type="submission" date="2020-08" db="EMBL/GenBank/DDBJ databases">
        <title>Sequencing the genomes of 1000 actinobacteria strains.</title>
        <authorList>
            <person name="Klenk H.-P."/>
        </authorList>
    </citation>
    <scope>NUCLEOTIDE SEQUENCE [LARGE SCALE GENOMIC DNA]</scope>
    <source>
        <strain evidence="1 2">DSM 41654</strain>
    </source>
</reference>
<gene>
    <name evidence="1" type="ORF">FHR34_007208</name>
</gene>
<dbReference type="AlphaFoldDB" id="A0A7W7R9Y4"/>